<dbReference type="PROSITE" id="PS51394">
    <property type="entry name" value="PFU"/>
    <property type="match status" value="1"/>
</dbReference>
<dbReference type="Proteomes" id="UP000179920">
    <property type="component" value="Chromosome XVIII"/>
</dbReference>
<dbReference type="GO" id="GO:0005737">
    <property type="term" value="C:cytoplasm"/>
    <property type="evidence" value="ECO:0007669"/>
    <property type="project" value="TreeGrafter"/>
</dbReference>
<evidence type="ECO:0000256" key="2">
    <source>
        <dbReference type="ARBA" id="ARBA00022574"/>
    </source>
</evidence>
<dbReference type="InterPro" id="IPR001680">
    <property type="entry name" value="WD40_rpt"/>
</dbReference>
<dbReference type="InterPro" id="IPR015943">
    <property type="entry name" value="WD40/YVTN_repeat-like_dom_sf"/>
</dbReference>
<dbReference type="Pfam" id="PF00400">
    <property type="entry name" value="WD40"/>
    <property type="match status" value="5"/>
</dbReference>
<evidence type="ECO:0000256" key="4">
    <source>
        <dbReference type="PROSITE-ProRule" id="PRU00221"/>
    </source>
</evidence>
<feature type="region of interest" description="Disordered" evidence="5">
    <location>
        <begin position="425"/>
        <end position="444"/>
    </location>
</feature>
<dbReference type="InterPro" id="IPR036322">
    <property type="entry name" value="WD40_repeat_dom_sf"/>
</dbReference>
<dbReference type="InterPro" id="IPR015155">
    <property type="entry name" value="PFU"/>
</dbReference>
<dbReference type="AlphaFoldDB" id="A0A1K0GXC3"/>
<dbReference type="GO" id="GO:0010992">
    <property type="term" value="P:ubiquitin recycling"/>
    <property type="evidence" value="ECO:0007669"/>
    <property type="project" value="TreeGrafter"/>
</dbReference>
<dbReference type="Pfam" id="PF09070">
    <property type="entry name" value="PFU"/>
    <property type="match status" value="1"/>
</dbReference>
<dbReference type="GO" id="GO:0005634">
    <property type="term" value="C:nucleus"/>
    <property type="evidence" value="ECO:0007669"/>
    <property type="project" value="TreeGrafter"/>
</dbReference>
<feature type="domain" description="PFU" evidence="6">
    <location>
        <begin position="419"/>
        <end position="511"/>
    </location>
</feature>
<accession>A0A1K0GXC3</accession>
<keyword evidence="1" id="KW-0963">Cytoplasm</keyword>
<evidence type="ECO:0000259" key="6">
    <source>
        <dbReference type="PROSITE" id="PS51394"/>
    </source>
</evidence>
<protein>
    <submittedName>
        <fullName evidence="7">Related to DOA1-involved in ubiquitin-dependent proteolysis</fullName>
    </submittedName>
</protein>
<dbReference type="InterPro" id="IPR020472">
    <property type="entry name" value="WD40_PAC1"/>
</dbReference>
<feature type="repeat" description="WD" evidence="4">
    <location>
        <begin position="275"/>
        <end position="301"/>
    </location>
</feature>
<name>A0A1K0GXC3_9BASI</name>
<dbReference type="PRINTS" id="PR00320">
    <property type="entry name" value="GPROTEINBRPT"/>
</dbReference>
<dbReference type="SUPFAM" id="SSF50978">
    <property type="entry name" value="WD40 repeat-like"/>
    <property type="match status" value="1"/>
</dbReference>
<dbReference type="PANTHER" id="PTHR19849">
    <property type="entry name" value="PHOSPHOLIPASE A-2-ACTIVATING PROTEIN"/>
    <property type="match status" value="1"/>
</dbReference>
<dbReference type="SMART" id="SM00320">
    <property type="entry name" value="WD40"/>
    <property type="match status" value="6"/>
</dbReference>
<evidence type="ECO:0000313" key="7">
    <source>
        <dbReference type="EMBL" id="SAM85655.1"/>
    </source>
</evidence>
<keyword evidence="3" id="KW-0677">Repeat</keyword>
<dbReference type="OrthoDB" id="10265988at2759"/>
<dbReference type="GO" id="GO:0043161">
    <property type="term" value="P:proteasome-mediated ubiquitin-dependent protein catabolic process"/>
    <property type="evidence" value="ECO:0007669"/>
    <property type="project" value="TreeGrafter"/>
</dbReference>
<dbReference type="EMBL" id="LT558134">
    <property type="protein sequence ID" value="SAM85655.1"/>
    <property type="molecule type" value="Genomic_DNA"/>
</dbReference>
<gene>
    <name evidence="7" type="ORF">UBRO_08241</name>
</gene>
<feature type="repeat" description="WD" evidence="4">
    <location>
        <begin position="311"/>
        <end position="356"/>
    </location>
</feature>
<proteinExistence type="predicted"/>
<evidence type="ECO:0000256" key="5">
    <source>
        <dbReference type="SAM" id="MobiDB-lite"/>
    </source>
</evidence>
<evidence type="ECO:0000256" key="3">
    <source>
        <dbReference type="ARBA" id="ARBA00022737"/>
    </source>
</evidence>
<evidence type="ECO:0000256" key="1">
    <source>
        <dbReference type="ARBA" id="ARBA00022490"/>
    </source>
</evidence>
<dbReference type="GO" id="GO:0043130">
    <property type="term" value="F:ubiquitin binding"/>
    <property type="evidence" value="ECO:0007669"/>
    <property type="project" value="TreeGrafter"/>
</dbReference>
<reference evidence="8" key="1">
    <citation type="submission" date="2016-04" db="EMBL/GenBank/DDBJ databases">
        <authorList>
            <person name="Guldener U."/>
            <person name="Guldener U."/>
        </authorList>
    </citation>
    <scope>NUCLEOTIDE SEQUENCE [LARGE SCALE GENOMIC DNA]</scope>
    <source>
        <strain evidence="8">UB2112</strain>
    </source>
</reference>
<dbReference type="Gene3D" id="3.10.20.870">
    <property type="entry name" value="PFU (PLAA family ubiquitin binding), C-terminal domain"/>
    <property type="match status" value="1"/>
</dbReference>
<dbReference type="PANTHER" id="PTHR19849:SF0">
    <property type="entry name" value="PHOSPHOLIPASE A-2-ACTIVATING PROTEIN"/>
    <property type="match status" value="1"/>
</dbReference>
<organism evidence="7 8">
    <name type="scientific">Ustilago bromivora</name>
    <dbReference type="NCBI Taxonomy" id="307758"/>
    <lineage>
        <taxon>Eukaryota</taxon>
        <taxon>Fungi</taxon>
        <taxon>Dikarya</taxon>
        <taxon>Basidiomycota</taxon>
        <taxon>Ustilaginomycotina</taxon>
        <taxon>Ustilaginomycetes</taxon>
        <taxon>Ustilaginales</taxon>
        <taxon>Ustilaginaceae</taxon>
        <taxon>Ustilago</taxon>
    </lineage>
</organism>
<evidence type="ECO:0000313" key="8">
    <source>
        <dbReference type="Proteomes" id="UP000179920"/>
    </source>
</evidence>
<sequence length="511" mass="55934">MAASTEAESCSKQDAAFHLTHVLRGHTSDVRSVATTLDTLSGREALLSGSRDETATYWSRSSSSASFDKGATFRGRRFCNAVCFVPPSPAFGLPRGQVLMGNLDSQIRCFEPLRSDKPIQTLSDHWDNISVLKAHDCPQRLSEERGEQQAQPPVFMSGSWDTTARVWVWDPTESCSGKWKSKFVLRGHDAAVWGVQILEPPTTAAVEEGHADAGQGRYLTSSADMFIRLFHGETLHTVYAGHQDVVRSLACLPPLPTPHKQLEDRHACLPPLYDNEQLFASTSNDGTIRIWSLDPRRSVCQGNGGDALRLLKGHTSLVYDLAAYIQHDAKAPRLVSSGEDGTLRVWNWLSNELLQTVHVPAVSVWSIAVLPESQDLVVGCSDGLVRVYSIRPASASAADSNLEGAALSESEAADQAAKAQEVQHRATIEARQPATEMSGEGEQVQGELFQGKRYDFVLQIDVSDHADPLSLPINRGEDRQKVASDFVALHKLPEGYVERIVEFINLVLGSS</sequence>
<keyword evidence="2 4" id="KW-0853">WD repeat</keyword>
<dbReference type="InterPro" id="IPR038122">
    <property type="entry name" value="PFU_sf"/>
</dbReference>
<dbReference type="Gene3D" id="2.130.10.10">
    <property type="entry name" value="YVTN repeat-like/Quinoprotein amine dehydrogenase"/>
    <property type="match status" value="1"/>
</dbReference>
<feature type="repeat" description="WD" evidence="4">
    <location>
        <begin position="23"/>
        <end position="68"/>
    </location>
</feature>
<dbReference type="PROSITE" id="PS50082">
    <property type="entry name" value="WD_REPEATS_2"/>
    <property type="match status" value="3"/>
</dbReference>